<organism evidence="1 2">
    <name type="scientific">Parnassius apollo</name>
    <name type="common">Apollo butterfly</name>
    <name type="synonym">Papilio apollo</name>
    <dbReference type="NCBI Taxonomy" id="110799"/>
    <lineage>
        <taxon>Eukaryota</taxon>
        <taxon>Metazoa</taxon>
        <taxon>Ecdysozoa</taxon>
        <taxon>Arthropoda</taxon>
        <taxon>Hexapoda</taxon>
        <taxon>Insecta</taxon>
        <taxon>Pterygota</taxon>
        <taxon>Neoptera</taxon>
        <taxon>Endopterygota</taxon>
        <taxon>Lepidoptera</taxon>
        <taxon>Glossata</taxon>
        <taxon>Ditrysia</taxon>
        <taxon>Papilionoidea</taxon>
        <taxon>Papilionidae</taxon>
        <taxon>Parnassiinae</taxon>
        <taxon>Parnassini</taxon>
        <taxon>Parnassius</taxon>
        <taxon>Parnassius</taxon>
    </lineage>
</organism>
<keyword evidence="2" id="KW-1185">Reference proteome</keyword>
<name>A0A8S3Y1T2_PARAO</name>
<protein>
    <submittedName>
        <fullName evidence="1">(apollo) hypothetical protein</fullName>
    </submittedName>
</protein>
<dbReference type="EMBL" id="CAJQZP010001427">
    <property type="protein sequence ID" value="CAG5045082.1"/>
    <property type="molecule type" value="Genomic_DNA"/>
</dbReference>
<gene>
    <name evidence="1" type="ORF">PAPOLLO_LOCUS23166</name>
</gene>
<dbReference type="AlphaFoldDB" id="A0A8S3Y1T2"/>
<reference evidence="1" key="1">
    <citation type="submission" date="2021-04" db="EMBL/GenBank/DDBJ databases">
        <authorList>
            <person name="Tunstrom K."/>
        </authorList>
    </citation>
    <scope>NUCLEOTIDE SEQUENCE</scope>
</reference>
<proteinExistence type="predicted"/>
<evidence type="ECO:0000313" key="2">
    <source>
        <dbReference type="Proteomes" id="UP000691718"/>
    </source>
</evidence>
<sequence>MILFLTVYGISLGYHFAQKELSAFAMGESESESGSESKILRSSEEVLNEPVVRLVAVNKSQGEQATDYISGLYETTPVIEPMFIETSATPIFVLESERPAKEPVLTPNERELARRLIGRFRRARRNNSTSISLLSPENNNTVTASYTNTLVTA</sequence>
<comment type="caution">
    <text evidence="1">The sequence shown here is derived from an EMBL/GenBank/DDBJ whole genome shotgun (WGS) entry which is preliminary data.</text>
</comment>
<dbReference type="OrthoDB" id="7357689at2759"/>
<dbReference type="Proteomes" id="UP000691718">
    <property type="component" value="Unassembled WGS sequence"/>
</dbReference>
<evidence type="ECO:0000313" key="1">
    <source>
        <dbReference type="EMBL" id="CAG5045082.1"/>
    </source>
</evidence>
<accession>A0A8S3Y1T2</accession>